<keyword evidence="5" id="KW-0732">Signal</keyword>
<feature type="domain" description="Pyrrolo-quinoline quinone repeat" evidence="6">
    <location>
        <begin position="506"/>
        <end position="561"/>
    </location>
</feature>
<dbReference type="Gene3D" id="2.60.40.420">
    <property type="entry name" value="Cupredoxins - blue copper proteins"/>
    <property type="match status" value="1"/>
</dbReference>
<evidence type="ECO:0000256" key="1">
    <source>
        <dbReference type="ARBA" id="ARBA00001931"/>
    </source>
</evidence>
<reference evidence="7" key="2">
    <citation type="submission" date="2020-09" db="EMBL/GenBank/DDBJ databases">
        <authorList>
            <person name="Sun Q."/>
            <person name="Zhou Y."/>
        </authorList>
    </citation>
    <scope>NUCLEOTIDE SEQUENCE</scope>
    <source>
        <strain evidence="7">CGMCC 1.16067</strain>
    </source>
</reference>
<reference evidence="7" key="1">
    <citation type="journal article" date="2014" name="Int. J. Syst. Evol. Microbiol.">
        <title>Complete genome sequence of Corynebacterium casei LMG S-19264T (=DSM 44701T), isolated from a smear-ripened cheese.</title>
        <authorList>
            <consortium name="US DOE Joint Genome Institute (JGI-PGF)"/>
            <person name="Walter F."/>
            <person name="Albersmeier A."/>
            <person name="Kalinowski J."/>
            <person name="Ruckert C."/>
        </authorList>
    </citation>
    <scope>NUCLEOTIDE SEQUENCE</scope>
    <source>
        <strain evidence="7">CGMCC 1.16067</strain>
    </source>
</reference>
<comment type="caution">
    <text evidence="7">The sequence shown here is derived from an EMBL/GenBank/DDBJ whole genome shotgun (WGS) entry which is preliminary data.</text>
</comment>
<evidence type="ECO:0000256" key="2">
    <source>
        <dbReference type="ARBA" id="ARBA00008156"/>
    </source>
</evidence>
<dbReference type="PANTHER" id="PTHR32303">
    <property type="entry name" value="QUINOPROTEIN ALCOHOL DEHYDROGENASE (CYTOCHROME C)"/>
    <property type="match status" value="1"/>
</dbReference>
<dbReference type="Proteomes" id="UP000649179">
    <property type="component" value="Unassembled WGS sequence"/>
</dbReference>
<organism evidence="7 8">
    <name type="scientific">Marmoricola endophyticus</name>
    <dbReference type="NCBI Taxonomy" id="2040280"/>
    <lineage>
        <taxon>Bacteria</taxon>
        <taxon>Bacillati</taxon>
        <taxon>Actinomycetota</taxon>
        <taxon>Actinomycetes</taxon>
        <taxon>Propionibacteriales</taxon>
        <taxon>Nocardioidaceae</taxon>
        <taxon>Marmoricola</taxon>
    </lineage>
</organism>
<dbReference type="SMART" id="SM00564">
    <property type="entry name" value="PQQ"/>
    <property type="match status" value="5"/>
</dbReference>
<name>A0A917BMU0_9ACTN</name>
<feature type="region of interest" description="Disordered" evidence="4">
    <location>
        <begin position="368"/>
        <end position="402"/>
    </location>
</feature>
<protein>
    <recommendedName>
        <fullName evidence="6">Pyrrolo-quinoline quinone repeat domain-containing protein</fullName>
    </recommendedName>
</protein>
<dbReference type="SUPFAM" id="SSF50998">
    <property type="entry name" value="Quinoprotein alcohol dehydrogenase-like"/>
    <property type="match status" value="1"/>
</dbReference>
<evidence type="ECO:0000313" key="8">
    <source>
        <dbReference type="Proteomes" id="UP000649179"/>
    </source>
</evidence>
<keyword evidence="8" id="KW-1185">Reference proteome</keyword>
<evidence type="ECO:0000256" key="3">
    <source>
        <dbReference type="ARBA" id="ARBA00023002"/>
    </source>
</evidence>
<dbReference type="InterPro" id="IPR018391">
    <property type="entry name" value="PQQ_b-propeller_rpt"/>
</dbReference>
<dbReference type="InterPro" id="IPR006311">
    <property type="entry name" value="TAT_signal"/>
</dbReference>
<dbReference type="InterPro" id="IPR008972">
    <property type="entry name" value="Cupredoxin"/>
</dbReference>
<dbReference type="PROSITE" id="PS51318">
    <property type="entry name" value="TAT"/>
    <property type="match status" value="1"/>
</dbReference>
<feature type="domain" description="Pyrrolo-quinoline quinone repeat" evidence="6">
    <location>
        <begin position="52"/>
        <end position="454"/>
    </location>
</feature>
<dbReference type="GO" id="GO:0016491">
    <property type="term" value="F:oxidoreductase activity"/>
    <property type="evidence" value="ECO:0007669"/>
    <property type="project" value="UniProtKB-KW"/>
</dbReference>
<evidence type="ECO:0000256" key="4">
    <source>
        <dbReference type="SAM" id="MobiDB-lite"/>
    </source>
</evidence>
<dbReference type="Pfam" id="PF01011">
    <property type="entry name" value="PQQ"/>
    <property type="match status" value="2"/>
</dbReference>
<sequence length="718" mass="77193">MQRRTFIAGSSTALGGALATSLLDQAPAQAASLLAPAAQPSGFGPVGPDFPKVCGDYANQNHSPLTQITRGNVRRLGGAWHQTLEPDSTGRSQQSTVVAEAGVLYVQSAQQNVFAVDGRTGRIRWKTNVGTEQINMRGVALDGKRVFTISGDNHVYALDKATGEVVWKTLLLTEDAGGDDNDGCDPENGQCGGSVGSLAGAVVHWDGLIYVGMQGSTAGARGRAYALDAKTGKLRWTFWSAPGPGEFGHDTWEGDSWKTGGAVPWIHPAIDPALGLVYWTFGNPYPRTNGETRGGDNLFANCIVALDAKSGKRQWHFQSVHHDIWDYDNVMAPVLADVKVKGRKRKVVVYGSKVGKYFILDRRNGDPIQGLTERSVPQDPRQKTAKTQPEPEGESFLPQKPRFDNATRPVPFYPVGGVFDTFWDRATIIFPGAGGGADWGHVSFNPHTGWIYVGYGLINSAYSNTLEGRVNTARPYGEYFGGGIAAVDPRDNSVVWSIEKDWSLAHGNGILTTGGRVMFQGGPDGVLQAMDDETAEVLWEFQCGAGVHTSPIAYEVDGEQYLAVFAGGNSLPYPDIPKGSELWAFKIGGKVKQAAAPTPPSKRNQIRTTPVDAATADNTVTIGRIWDAAAKKPGGEENLVAQNAMSPQVMTVPRGTTVTFVNPADNKTAHGAVAFFDYEFDSGTLMPGDTFTHTFDTTGEFFYNDPVYPQNTGKIVVV</sequence>
<evidence type="ECO:0000256" key="5">
    <source>
        <dbReference type="SAM" id="SignalP"/>
    </source>
</evidence>
<evidence type="ECO:0000259" key="6">
    <source>
        <dbReference type="Pfam" id="PF01011"/>
    </source>
</evidence>
<comment type="similarity">
    <text evidence="2">Belongs to the bacterial PQQ dehydrogenase family.</text>
</comment>
<proteinExistence type="inferred from homology"/>
<dbReference type="Gene3D" id="2.140.10.10">
    <property type="entry name" value="Quinoprotein alcohol dehydrogenase-like superfamily"/>
    <property type="match status" value="1"/>
</dbReference>
<dbReference type="EMBL" id="BMKQ01000001">
    <property type="protein sequence ID" value="GGF49880.1"/>
    <property type="molecule type" value="Genomic_DNA"/>
</dbReference>
<evidence type="ECO:0000313" key="7">
    <source>
        <dbReference type="EMBL" id="GGF49880.1"/>
    </source>
</evidence>
<dbReference type="AlphaFoldDB" id="A0A917BMU0"/>
<dbReference type="InterPro" id="IPR011047">
    <property type="entry name" value="Quinoprotein_ADH-like_sf"/>
</dbReference>
<accession>A0A917BMU0</accession>
<feature type="signal peptide" evidence="5">
    <location>
        <begin position="1"/>
        <end position="30"/>
    </location>
</feature>
<keyword evidence="3" id="KW-0560">Oxidoreductase</keyword>
<dbReference type="RefSeq" id="WP_188780054.1">
    <property type="nucleotide sequence ID" value="NZ_BMKQ01000001.1"/>
</dbReference>
<gene>
    <name evidence="7" type="ORF">GCM10011519_24840</name>
</gene>
<dbReference type="SUPFAM" id="SSF49503">
    <property type="entry name" value="Cupredoxins"/>
    <property type="match status" value="1"/>
</dbReference>
<comment type="cofactor">
    <cofactor evidence="1">
        <name>pyrroloquinoline quinone</name>
        <dbReference type="ChEBI" id="CHEBI:58442"/>
    </cofactor>
</comment>
<dbReference type="InterPro" id="IPR002372">
    <property type="entry name" value="PQQ_rpt_dom"/>
</dbReference>
<feature type="chain" id="PRO_5037965262" description="Pyrrolo-quinoline quinone repeat domain-containing protein" evidence="5">
    <location>
        <begin position="31"/>
        <end position="718"/>
    </location>
</feature>